<evidence type="ECO:0000256" key="1">
    <source>
        <dbReference type="SAM" id="Phobius"/>
    </source>
</evidence>
<evidence type="ECO:0000313" key="2">
    <source>
        <dbReference type="EMBL" id="MBB6565040.1"/>
    </source>
</evidence>
<dbReference type="AlphaFoldDB" id="A0A7Y4NYT8"/>
<dbReference type="Proteomes" id="UP000534306">
    <property type="component" value="Unassembled WGS sequence"/>
</dbReference>
<keyword evidence="1" id="KW-0812">Transmembrane</keyword>
<comment type="caution">
    <text evidence="3">The sequence shown here is derived from an EMBL/GenBank/DDBJ whole genome shotgun (WGS) entry which is preliminary data.</text>
</comment>
<evidence type="ECO:0000313" key="5">
    <source>
        <dbReference type="Proteomes" id="UP000553957"/>
    </source>
</evidence>
<keyword evidence="1" id="KW-0472">Membrane</keyword>
<reference evidence="3 4" key="1">
    <citation type="submission" date="2020-05" db="EMBL/GenBank/DDBJ databases">
        <title>Genome sequence of Kribbella sandramycini ATCC 39419.</title>
        <authorList>
            <person name="Maclea K.S."/>
            <person name="Fair J.L."/>
        </authorList>
    </citation>
    <scope>NUCLEOTIDE SEQUENCE [LARGE SCALE GENOMIC DNA]</scope>
    <source>
        <strain evidence="3 4">ATCC 39419</strain>
    </source>
</reference>
<name>A0A7Y4NYT8_9ACTN</name>
<sequence>MRELLNPRPDRPLPRHDELRAELLEALEDEQSRPKRRALVPIAAAVAVLAVGGGLAVAVPALRDADAPAAGQERVRQLTAAETAKLQQECLAEADEITVKQLPKPFRGYQPIRAFQFTDILDPKVVDTWLIAEGKVDEWQDDTQPPASDVLTPKTGFWLCSRTAGGKISESSLRSQQQYLGGDPMRSVARNAGIFAGPVDRVTVEVPGKPAIEAYLTDGFYFAPTEGRVDWGRYDADDPKANAYVIRGYANGKQIYLSTKPRSDCWVKLPETPGFKQPTPIRGSVTQCKEVYSWPS</sequence>
<dbReference type="EMBL" id="JACHKF010000001">
    <property type="protein sequence ID" value="MBB6565040.1"/>
    <property type="molecule type" value="Genomic_DNA"/>
</dbReference>
<reference evidence="2 5" key="2">
    <citation type="submission" date="2020-08" db="EMBL/GenBank/DDBJ databases">
        <title>Sequencing the genomes of 1000 actinobacteria strains.</title>
        <authorList>
            <person name="Klenk H.-P."/>
        </authorList>
    </citation>
    <scope>NUCLEOTIDE SEQUENCE [LARGE SCALE GENOMIC DNA]</scope>
    <source>
        <strain evidence="2 5">DSM 15626</strain>
    </source>
</reference>
<dbReference type="EMBL" id="JABJRC010000003">
    <property type="protein sequence ID" value="NOL41312.1"/>
    <property type="molecule type" value="Genomic_DNA"/>
</dbReference>
<feature type="transmembrane region" description="Helical" evidence="1">
    <location>
        <begin position="38"/>
        <end position="62"/>
    </location>
</feature>
<keyword evidence="1" id="KW-1133">Transmembrane helix</keyword>
<keyword evidence="4" id="KW-1185">Reference proteome</keyword>
<dbReference type="Proteomes" id="UP000553957">
    <property type="component" value="Unassembled WGS sequence"/>
</dbReference>
<accession>A0A7Y4NYT8</accession>
<proteinExistence type="predicted"/>
<evidence type="ECO:0000313" key="4">
    <source>
        <dbReference type="Proteomes" id="UP000534306"/>
    </source>
</evidence>
<evidence type="ECO:0000313" key="3">
    <source>
        <dbReference type="EMBL" id="NOL41312.1"/>
    </source>
</evidence>
<dbReference type="RefSeq" id="WP_171673832.1">
    <property type="nucleotide sequence ID" value="NZ_BAAAGT010000001.1"/>
</dbReference>
<organism evidence="3 4">
    <name type="scientific">Kribbella sandramycini</name>
    <dbReference type="NCBI Taxonomy" id="60450"/>
    <lineage>
        <taxon>Bacteria</taxon>
        <taxon>Bacillati</taxon>
        <taxon>Actinomycetota</taxon>
        <taxon>Actinomycetes</taxon>
        <taxon>Propionibacteriales</taxon>
        <taxon>Kribbellaceae</taxon>
        <taxon>Kribbella</taxon>
    </lineage>
</organism>
<gene>
    <name evidence="2" type="ORF">HNR71_000677</name>
    <name evidence="3" type="ORF">HPO96_13750</name>
</gene>
<protein>
    <submittedName>
        <fullName evidence="3">Uncharacterized protein</fullName>
    </submittedName>
</protein>